<reference evidence="1" key="1">
    <citation type="submission" date="2020-07" db="EMBL/GenBank/DDBJ databases">
        <title>Genome sequence and genetic diversity analysis of an under-domesticated orphan crop, white fonio (Digitaria exilis).</title>
        <authorList>
            <person name="Bennetzen J.L."/>
            <person name="Chen S."/>
            <person name="Ma X."/>
            <person name="Wang X."/>
            <person name="Yssel A.E.J."/>
            <person name="Chaluvadi S.R."/>
            <person name="Johnson M."/>
            <person name="Gangashetty P."/>
            <person name="Hamidou F."/>
            <person name="Sanogo M.D."/>
            <person name="Zwaenepoel A."/>
            <person name="Wallace J."/>
            <person name="Van De Peer Y."/>
            <person name="Van Deynze A."/>
        </authorList>
    </citation>
    <scope>NUCLEOTIDE SEQUENCE</scope>
    <source>
        <tissue evidence="1">Leaves</tissue>
    </source>
</reference>
<dbReference type="AlphaFoldDB" id="A0A835F8C8"/>
<gene>
    <name evidence="1" type="ORF">HU200_016351</name>
</gene>
<protein>
    <submittedName>
        <fullName evidence="1">Uncharacterized protein</fullName>
    </submittedName>
</protein>
<organism evidence="1 2">
    <name type="scientific">Digitaria exilis</name>
    <dbReference type="NCBI Taxonomy" id="1010633"/>
    <lineage>
        <taxon>Eukaryota</taxon>
        <taxon>Viridiplantae</taxon>
        <taxon>Streptophyta</taxon>
        <taxon>Embryophyta</taxon>
        <taxon>Tracheophyta</taxon>
        <taxon>Spermatophyta</taxon>
        <taxon>Magnoliopsida</taxon>
        <taxon>Liliopsida</taxon>
        <taxon>Poales</taxon>
        <taxon>Poaceae</taxon>
        <taxon>PACMAD clade</taxon>
        <taxon>Panicoideae</taxon>
        <taxon>Panicodae</taxon>
        <taxon>Paniceae</taxon>
        <taxon>Anthephorinae</taxon>
        <taxon>Digitaria</taxon>
    </lineage>
</organism>
<proteinExistence type="predicted"/>
<keyword evidence="2" id="KW-1185">Reference proteome</keyword>
<comment type="caution">
    <text evidence="1">The sequence shown here is derived from an EMBL/GenBank/DDBJ whole genome shotgun (WGS) entry which is preliminary data.</text>
</comment>
<dbReference type="Proteomes" id="UP000636709">
    <property type="component" value="Unassembled WGS sequence"/>
</dbReference>
<sequence length="67" mass="6999">MTTVLMCGPSAITTSFASCKCMMDFKMVVAGSSGVPLGRPTLMNETAAMQDGWILEISTTVTSTSTT</sequence>
<dbReference type="EMBL" id="JACEFO010001608">
    <property type="protein sequence ID" value="KAF8731297.1"/>
    <property type="molecule type" value="Genomic_DNA"/>
</dbReference>
<evidence type="ECO:0000313" key="2">
    <source>
        <dbReference type="Proteomes" id="UP000636709"/>
    </source>
</evidence>
<evidence type="ECO:0000313" key="1">
    <source>
        <dbReference type="EMBL" id="KAF8731297.1"/>
    </source>
</evidence>
<name>A0A835F8C8_9POAL</name>
<accession>A0A835F8C8</accession>